<protein>
    <recommendedName>
        <fullName evidence="4">Secreted protein</fullName>
    </recommendedName>
</protein>
<reference evidence="3" key="1">
    <citation type="submission" date="2025-08" db="UniProtKB">
        <authorList>
            <consortium name="RefSeq"/>
        </authorList>
    </citation>
    <scope>IDENTIFICATION</scope>
</reference>
<evidence type="ECO:0008006" key="4">
    <source>
        <dbReference type="Google" id="ProtNLM"/>
    </source>
</evidence>
<feature type="signal peptide" evidence="1">
    <location>
        <begin position="1"/>
        <end position="16"/>
    </location>
</feature>
<evidence type="ECO:0000256" key="1">
    <source>
        <dbReference type="SAM" id="SignalP"/>
    </source>
</evidence>
<dbReference type="GeneID" id="136116555"/>
<evidence type="ECO:0000313" key="3">
    <source>
        <dbReference type="RefSeq" id="XP_070850967.1"/>
    </source>
</evidence>
<accession>A0ABM4TLX8</accession>
<keyword evidence="2" id="KW-1185">Reference proteome</keyword>
<organism evidence="2 3">
    <name type="scientific">Drosophila suzukii</name>
    <name type="common">Spotted-wing drosophila fruit fly</name>
    <dbReference type="NCBI Taxonomy" id="28584"/>
    <lineage>
        <taxon>Eukaryota</taxon>
        <taxon>Metazoa</taxon>
        <taxon>Ecdysozoa</taxon>
        <taxon>Arthropoda</taxon>
        <taxon>Hexapoda</taxon>
        <taxon>Insecta</taxon>
        <taxon>Pterygota</taxon>
        <taxon>Neoptera</taxon>
        <taxon>Endopterygota</taxon>
        <taxon>Diptera</taxon>
        <taxon>Brachycera</taxon>
        <taxon>Muscomorpha</taxon>
        <taxon>Ephydroidea</taxon>
        <taxon>Drosophilidae</taxon>
        <taxon>Drosophila</taxon>
        <taxon>Sophophora</taxon>
    </lineage>
</organism>
<gene>
    <name evidence="3" type="primary">LOC136116555</name>
</gene>
<keyword evidence="1" id="KW-0732">Signal</keyword>
<evidence type="ECO:0000313" key="2">
    <source>
        <dbReference type="Proteomes" id="UP001652628"/>
    </source>
</evidence>
<proteinExistence type="predicted"/>
<dbReference type="Proteomes" id="UP001652628">
    <property type="component" value="Chromosome 2R"/>
</dbReference>
<feature type="chain" id="PRO_5047439224" description="Secreted protein" evidence="1">
    <location>
        <begin position="17"/>
        <end position="114"/>
    </location>
</feature>
<sequence length="114" mass="12680">MQLFAVSIMLSWSADAFLHRCEIPCEESMDKSTSVAKPTSFVNPTSKVAVSVLLRSLSFTYFLDTERAFRWLDYTVCTTASQMVGQDAELVKLASTTSLEVIYRGHGEDCLALL</sequence>
<name>A0ABM4TLX8_DROSZ</name>
<dbReference type="RefSeq" id="XP_070850967.1">
    <property type="nucleotide sequence ID" value="XM_070994866.1"/>
</dbReference>